<evidence type="ECO:0000313" key="9">
    <source>
        <dbReference type="Proteomes" id="UP000177797"/>
    </source>
</evidence>
<dbReference type="GO" id="GO:0016020">
    <property type="term" value="C:membrane"/>
    <property type="evidence" value="ECO:0007669"/>
    <property type="project" value="UniProtKB-SubCell"/>
</dbReference>
<accession>A0A1G2NFJ0</accession>
<dbReference type="InterPro" id="IPR050638">
    <property type="entry name" value="AA-Vitamin_Transporters"/>
</dbReference>
<reference evidence="8 9" key="1">
    <citation type="journal article" date="2016" name="Nat. Commun.">
        <title>Thousands of microbial genomes shed light on interconnected biogeochemical processes in an aquifer system.</title>
        <authorList>
            <person name="Anantharaman K."/>
            <person name="Brown C.T."/>
            <person name="Hug L.A."/>
            <person name="Sharon I."/>
            <person name="Castelle C.J."/>
            <person name="Probst A.J."/>
            <person name="Thomas B.C."/>
            <person name="Singh A."/>
            <person name="Wilkins M.J."/>
            <person name="Karaoz U."/>
            <person name="Brodie E.L."/>
            <person name="Williams K.H."/>
            <person name="Hubbard S.S."/>
            <person name="Banfield J.F."/>
        </authorList>
    </citation>
    <scope>NUCLEOTIDE SEQUENCE [LARGE SCALE GENOMIC DNA]</scope>
</reference>
<evidence type="ECO:0000256" key="6">
    <source>
        <dbReference type="SAM" id="Phobius"/>
    </source>
</evidence>
<dbReference type="SUPFAM" id="SSF103481">
    <property type="entry name" value="Multidrug resistance efflux transporter EmrE"/>
    <property type="match status" value="2"/>
</dbReference>
<evidence type="ECO:0000256" key="5">
    <source>
        <dbReference type="ARBA" id="ARBA00023136"/>
    </source>
</evidence>
<organism evidence="8 9">
    <name type="scientific">Candidatus Taylorbacteria bacterium RIFCSPLOWO2_01_FULL_48_100</name>
    <dbReference type="NCBI Taxonomy" id="1802322"/>
    <lineage>
        <taxon>Bacteria</taxon>
        <taxon>Candidatus Tayloriibacteriota</taxon>
    </lineage>
</organism>
<protein>
    <recommendedName>
        <fullName evidence="7">EamA domain-containing protein</fullName>
    </recommendedName>
</protein>
<comment type="caution">
    <text evidence="8">The sequence shown here is derived from an EMBL/GenBank/DDBJ whole genome shotgun (WGS) entry which is preliminary data.</text>
</comment>
<feature type="transmembrane region" description="Helical" evidence="6">
    <location>
        <begin position="155"/>
        <end position="175"/>
    </location>
</feature>
<dbReference type="InterPro" id="IPR000620">
    <property type="entry name" value="EamA_dom"/>
</dbReference>
<comment type="subcellular location">
    <subcellularLocation>
        <location evidence="1">Membrane</location>
        <topology evidence="1">Multi-pass membrane protein</topology>
    </subcellularLocation>
</comment>
<evidence type="ECO:0000256" key="1">
    <source>
        <dbReference type="ARBA" id="ARBA00004141"/>
    </source>
</evidence>
<evidence type="ECO:0000256" key="2">
    <source>
        <dbReference type="ARBA" id="ARBA00007362"/>
    </source>
</evidence>
<dbReference type="Proteomes" id="UP000177797">
    <property type="component" value="Unassembled WGS sequence"/>
</dbReference>
<evidence type="ECO:0000313" key="8">
    <source>
        <dbReference type="EMBL" id="OHA34826.1"/>
    </source>
</evidence>
<dbReference type="InterPro" id="IPR037185">
    <property type="entry name" value="EmrE-like"/>
</dbReference>
<dbReference type="EMBL" id="MHSA01000006">
    <property type="protein sequence ID" value="OHA34826.1"/>
    <property type="molecule type" value="Genomic_DNA"/>
</dbReference>
<dbReference type="AlphaFoldDB" id="A0A1G2NFJ0"/>
<dbReference type="PANTHER" id="PTHR32322:SF2">
    <property type="entry name" value="EAMA DOMAIN-CONTAINING PROTEIN"/>
    <property type="match status" value="1"/>
</dbReference>
<proteinExistence type="inferred from homology"/>
<feature type="transmembrane region" description="Helical" evidence="6">
    <location>
        <begin position="6"/>
        <end position="24"/>
    </location>
</feature>
<evidence type="ECO:0000256" key="4">
    <source>
        <dbReference type="ARBA" id="ARBA00022989"/>
    </source>
</evidence>
<sequence>MSISVGIGLAFVAMFCWGIGDFWIQKSTRKVGDLEALFFITAFGALILLPFVYKDIPALFLESPHTLVVLGVLCVVLLLAAILDFEALRVGKLAVVEPIWSFEVPIAGLLAFFILSERIDLFQIFLIIILLFGLALVSLKKQYKWRHLLLERGTILAFLGAVMMGGANFFMGWFSRLNDPIMANFITDIFIAVVIGTVLLVSGKLQKTIRDIRGNKTILLQMSVADKAAWVAFAFAMTLAPIGVAVALSESYIIVAVLLGLAVNKERLGAHQKIGLVCAVVAAVVLAAVTSL</sequence>
<keyword evidence="5 6" id="KW-0472">Membrane</keyword>
<feature type="transmembrane region" description="Helical" evidence="6">
    <location>
        <begin position="36"/>
        <end position="53"/>
    </location>
</feature>
<feature type="domain" description="EamA" evidence="7">
    <location>
        <begin position="153"/>
        <end position="286"/>
    </location>
</feature>
<keyword evidence="3 6" id="KW-0812">Transmembrane</keyword>
<dbReference type="Pfam" id="PF00892">
    <property type="entry name" value="EamA"/>
    <property type="match status" value="2"/>
</dbReference>
<feature type="domain" description="EamA" evidence="7">
    <location>
        <begin position="6"/>
        <end position="138"/>
    </location>
</feature>
<feature type="transmembrane region" description="Helical" evidence="6">
    <location>
        <begin position="65"/>
        <end position="83"/>
    </location>
</feature>
<gene>
    <name evidence="8" type="ORF">A2938_02955</name>
</gene>
<feature type="transmembrane region" description="Helical" evidence="6">
    <location>
        <begin position="181"/>
        <end position="205"/>
    </location>
</feature>
<comment type="similarity">
    <text evidence="2">Belongs to the EamA transporter family.</text>
</comment>
<dbReference type="PANTHER" id="PTHR32322">
    <property type="entry name" value="INNER MEMBRANE TRANSPORTER"/>
    <property type="match status" value="1"/>
</dbReference>
<evidence type="ECO:0000259" key="7">
    <source>
        <dbReference type="Pfam" id="PF00892"/>
    </source>
</evidence>
<feature type="transmembrane region" description="Helical" evidence="6">
    <location>
        <begin position="95"/>
        <end position="115"/>
    </location>
</feature>
<keyword evidence="4 6" id="KW-1133">Transmembrane helix</keyword>
<evidence type="ECO:0000256" key="3">
    <source>
        <dbReference type="ARBA" id="ARBA00022692"/>
    </source>
</evidence>
<name>A0A1G2NFJ0_9BACT</name>
<feature type="transmembrane region" description="Helical" evidence="6">
    <location>
        <begin position="242"/>
        <end position="262"/>
    </location>
</feature>
<feature type="transmembrane region" description="Helical" evidence="6">
    <location>
        <begin position="274"/>
        <end position="291"/>
    </location>
</feature>
<feature type="transmembrane region" description="Helical" evidence="6">
    <location>
        <begin position="121"/>
        <end position="139"/>
    </location>
</feature>